<evidence type="ECO:0008006" key="3">
    <source>
        <dbReference type="Google" id="ProtNLM"/>
    </source>
</evidence>
<keyword evidence="2" id="KW-1185">Reference proteome</keyword>
<dbReference type="EMBL" id="JAMWYS010000006">
    <property type="protein sequence ID" value="MCO4291601.1"/>
    <property type="molecule type" value="Genomic_DNA"/>
</dbReference>
<comment type="caution">
    <text evidence="1">The sequence shown here is derived from an EMBL/GenBank/DDBJ whole genome shotgun (WGS) entry which is preliminary data.</text>
</comment>
<dbReference type="Gene3D" id="1.20.120.450">
    <property type="entry name" value="dinb family like domain"/>
    <property type="match status" value="1"/>
</dbReference>
<dbReference type="Proteomes" id="UP001155182">
    <property type="component" value="Unassembled WGS sequence"/>
</dbReference>
<reference evidence="1" key="1">
    <citation type="submission" date="2022-06" db="EMBL/GenBank/DDBJ databases">
        <title>Solitalea sp. MAHUQ-68 isolated from rhizospheric soil.</title>
        <authorList>
            <person name="Huq M.A."/>
        </authorList>
    </citation>
    <scope>NUCLEOTIDE SEQUENCE</scope>
    <source>
        <strain evidence="1">MAHUQ-68</strain>
    </source>
</reference>
<evidence type="ECO:0000313" key="2">
    <source>
        <dbReference type="Proteomes" id="UP001155182"/>
    </source>
</evidence>
<organism evidence="1 2">
    <name type="scientific">Solitalea agri</name>
    <dbReference type="NCBI Taxonomy" id="2953739"/>
    <lineage>
        <taxon>Bacteria</taxon>
        <taxon>Pseudomonadati</taxon>
        <taxon>Bacteroidota</taxon>
        <taxon>Sphingobacteriia</taxon>
        <taxon>Sphingobacteriales</taxon>
        <taxon>Sphingobacteriaceae</taxon>
        <taxon>Solitalea</taxon>
    </lineage>
</organism>
<dbReference type="InterPro" id="IPR034660">
    <property type="entry name" value="DinB/YfiT-like"/>
</dbReference>
<evidence type="ECO:0000313" key="1">
    <source>
        <dbReference type="EMBL" id="MCO4291601.1"/>
    </source>
</evidence>
<protein>
    <recommendedName>
        <fullName evidence="3">DinB family protein</fullName>
    </recommendedName>
</protein>
<dbReference type="SUPFAM" id="SSF109854">
    <property type="entry name" value="DinB/YfiT-like putative metalloenzymes"/>
    <property type="match status" value="1"/>
</dbReference>
<name>A0A9X2F3B1_9SPHI</name>
<accession>A0A9X2F3B1</accession>
<sequence>MKSNPAKWSKKELLGHLIDSAANNHHRFVRARYEDVPTIFYDQNKWNELSHYNEMDPKQLIQFWVNYNKHLAFLMSFLSEDDLKRECKTANEQVYSLEFFCTDYVTHLEHHLHQLVDYD</sequence>
<proteinExistence type="predicted"/>
<gene>
    <name evidence="1" type="ORF">NF867_01820</name>
</gene>
<dbReference type="AlphaFoldDB" id="A0A9X2F3B1"/>